<dbReference type="GO" id="GO:0016491">
    <property type="term" value="F:oxidoreductase activity"/>
    <property type="evidence" value="ECO:0007669"/>
    <property type="project" value="UniProtKB-KW"/>
</dbReference>
<comment type="caution">
    <text evidence="5">The sequence shown here is derived from an EMBL/GenBank/DDBJ whole genome shotgun (WGS) entry which is preliminary data.</text>
</comment>
<reference evidence="5 6" key="1">
    <citation type="submission" date="2020-02" db="EMBL/GenBank/DDBJ databases">
        <authorList>
            <person name="Kim M.K."/>
        </authorList>
    </citation>
    <scope>NUCLEOTIDE SEQUENCE [LARGE SCALE GENOMIC DNA]</scope>
    <source>
        <strain evidence="5 6">17J57-3</strain>
    </source>
</reference>
<dbReference type="InterPro" id="IPR002346">
    <property type="entry name" value="Mopterin_DH_FAD-bd"/>
</dbReference>
<dbReference type="Proteomes" id="UP000482155">
    <property type="component" value="Unassembled WGS sequence"/>
</dbReference>
<evidence type="ECO:0000256" key="1">
    <source>
        <dbReference type="ARBA" id="ARBA00022630"/>
    </source>
</evidence>
<dbReference type="FunFam" id="3.30.465.10:FF:000017">
    <property type="entry name" value="Xanthine dehydrogenase, FAD binding subunit"/>
    <property type="match status" value="1"/>
</dbReference>
<evidence type="ECO:0000313" key="6">
    <source>
        <dbReference type="Proteomes" id="UP000482155"/>
    </source>
</evidence>
<proteinExistence type="predicted"/>
<dbReference type="SMART" id="SM01092">
    <property type="entry name" value="CO_deh_flav_C"/>
    <property type="match status" value="1"/>
</dbReference>
<dbReference type="InterPro" id="IPR005107">
    <property type="entry name" value="CO_DH_flav_C"/>
</dbReference>
<evidence type="ECO:0000256" key="3">
    <source>
        <dbReference type="ARBA" id="ARBA00023002"/>
    </source>
</evidence>
<dbReference type="PANTHER" id="PTHR42659:SF2">
    <property type="entry name" value="XANTHINE DEHYDROGENASE SUBUNIT C-RELATED"/>
    <property type="match status" value="1"/>
</dbReference>
<dbReference type="InterPro" id="IPR051312">
    <property type="entry name" value="Diverse_Substr_Oxidored"/>
</dbReference>
<dbReference type="InterPro" id="IPR036318">
    <property type="entry name" value="FAD-bd_PCMH-like_sf"/>
</dbReference>
<dbReference type="SUPFAM" id="SSF56176">
    <property type="entry name" value="FAD-binding/transporter-associated domain-like"/>
    <property type="match status" value="1"/>
</dbReference>
<dbReference type="Gene3D" id="3.30.465.10">
    <property type="match status" value="1"/>
</dbReference>
<keyword evidence="6" id="KW-1185">Reference proteome</keyword>
<dbReference type="InterPro" id="IPR016167">
    <property type="entry name" value="FAD-bd_PCMH_sub1"/>
</dbReference>
<evidence type="ECO:0000259" key="4">
    <source>
        <dbReference type="PROSITE" id="PS51387"/>
    </source>
</evidence>
<evidence type="ECO:0000256" key="2">
    <source>
        <dbReference type="ARBA" id="ARBA00022827"/>
    </source>
</evidence>
<dbReference type="Pfam" id="PF00941">
    <property type="entry name" value="FAD_binding_5"/>
    <property type="match status" value="1"/>
</dbReference>
<protein>
    <submittedName>
        <fullName evidence="5">Xanthine dehydrogenase family protein subunit M</fullName>
    </submittedName>
</protein>
<feature type="domain" description="FAD-binding PCMH-type" evidence="4">
    <location>
        <begin position="1"/>
        <end position="169"/>
    </location>
</feature>
<sequence length="266" mass="28073">MYAFELHQPKTLNDAVTLLGQGDVKPLAGGQTLVATLKTRLAFAEQLVDLGGIPELRGIRRDGDMIVIGATTRHAEVAKSDLVQQAIPGLASLAGQIGDPQVRNLGTLGGSVANSDPAACYPAAVLGLGATVCTNRRQIAADDFFLGLYQTALEEGELITEIRFPVASRSAYEKFRNPASHFALAGVFVSQRDGDKQVRVAVTGCGPCVFRATAIEDALGRDYRPEVAKGVTLSPQGLNTDLHASAEYRAHLIPVLAARAVAQTLA</sequence>
<dbReference type="EMBL" id="JAAIVB010000078">
    <property type="protein sequence ID" value="NEX64160.1"/>
    <property type="molecule type" value="Genomic_DNA"/>
</dbReference>
<name>A0A6B3ST59_9BURK</name>
<dbReference type="InterPro" id="IPR016166">
    <property type="entry name" value="FAD-bd_PCMH"/>
</dbReference>
<dbReference type="AlphaFoldDB" id="A0A6B3ST59"/>
<dbReference type="Gene3D" id="3.30.390.50">
    <property type="entry name" value="CO dehydrogenase flavoprotein, C-terminal domain"/>
    <property type="match status" value="1"/>
</dbReference>
<keyword evidence="1" id="KW-0285">Flavoprotein</keyword>
<organism evidence="5 6">
    <name type="scientific">Noviherbaspirillum galbum</name>
    <dbReference type="NCBI Taxonomy" id="2709383"/>
    <lineage>
        <taxon>Bacteria</taxon>
        <taxon>Pseudomonadati</taxon>
        <taxon>Pseudomonadota</taxon>
        <taxon>Betaproteobacteria</taxon>
        <taxon>Burkholderiales</taxon>
        <taxon>Oxalobacteraceae</taxon>
        <taxon>Noviherbaspirillum</taxon>
    </lineage>
</organism>
<keyword evidence="3" id="KW-0560">Oxidoreductase</keyword>
<accession>A0A6B3ST59</accession>
<gene>
    <name evidence="5" type="ORF">G3574_24020</name>
</gene>
<dbReference type="GO" id="GO:0071949">
    <property type="term" value="F:FAD binding"/>
    <property type="evidence" value="ECO:0007669"/>
    <property type="project" value="InterPro"/>
</dbReference>
<dbReference type="InterPro" id="IPR036683">
    <property type="entry name" value="CO_DH_flav_C_dom_sf"/>
</dbReference>
<keyword evidence="2" id="KW-0274">FAD</keyword>
<evidence type="ECO:0000313" key="5">
    <source>
        <dbReference type="EMBL" id="NEX64160.1"/>
    </source>
</evidence>
<dbReference type="InterPro" id="IPR016169">
    <property type="entry name" value="FAD-bd_PCMH_sub2"/>
</dbReference>
<dbReference type="RefSeq" id="WP_163968070.1">
    <property type="nucleotide sequence ID" value="NZ_JAAIVB010000078.1"/>
</dbReference>
<dbReference type="SUPFAM" id="SSF55447">
    <property type="entry name" value="CO dehydrogenase flavoprotein C-terminal domain-like"/>
    <property type="match status" value="1"/>
</dbReference>
<dbReference type="PROSITE" id="PS51387">
    <property type="entry name" value="FAD_PCMH"/>
    <property type="match status" value="1"/>
</dbReference>
<dbReference type="PANTHER" id="PTHR42659">
    <property type="entry name" value="XANTHINE DEHYDROGENASE SUBUNIT C-RELATED"/>
    <property type="match status" value="1"/>
</dbReference>
<dbReference type="Gene3D" id="3.30.43.10">
    <property type="entry name" value="Uridine Diphospho-n-acetylenolpyruvylglucosamine Reductase, domain 2"/>
    <property type="match status" value="1"/>
</dbReference>